<proteinExistence type="predicted"/>
<reference evidence="1 2" key="1">
    <citation type="journal article" date="2022" name="Allergy">
        <title>Genome assembly and annotation of Periplaneta americana reveal a comprehensive cockroach allergen profile.</title>
        <authorList>
            <person name="Wang L."/>
            <person name="Xiong Q."/>
            <person name="Saelim N."/>
            <person name="Wang L."/>
            <person name="Nong W."/>
            <person name="Wan A.T."/>
            <person name="Shi M."/>
            <person name="Liu X."/>
            <person name="Cao Q."/>
            <person name="Hui J.H.L."/>
            <person name="Sookrung N."/>
            <person name="Leung T.F."/>
            <person name="Tungtrongchitr A."/>
            <person name="Tsui S.K.W."/>
        </authorList>
    </citation>
    <scope>NUCLEOTIDE SEQUENCE [LARGE SCALE GENOMIC DNA]</scope>
    <source>
        <strain evidence="1">PWHHKU_190912</strain>
    </source>
</reference>
<dbReference type="Proteomes" id="UP001148838">
    <property type="component" value="Unassembled WGS sequence"/>
</dbReference>
<evidence type="ECO:0000313" key="1">
    <source>
        <dbReference type="EMBL" id="KAJ4449488.1"/>
    </source>
</evidence>
<organism evidence="1 2">
    <name type="scientific">Periplaneta americana</name>
    <name type="common">American cockroach</name>
    <name type="synonym">Blatta americana</name>
    <dbReference type="NCBI Taxonomy" id="6978"/>
    <lineage>
        <taxon>Eukaryota</taxon>
        <taxon>Metazoa</taxon>
        <taxon>Ecdysozoa</taxon>
        <taxon>Arthropoda</taxon>
        <taxon>Hexapoda</taxon>
        <taxon>Insecta</taxon>
        <taxon>Pterygota</taxon>
        <taxon>Neoptera</taxon>
        <taxon>Polyneoptera</taxon>
        <taxon>Dictyoptera</taxon>
        <taxon>Blattodea</taxon>
        <taxon>Blattoidea</taxon>
        <taxon>Blattidae</taxon>
        <taxon>Blattinae</taxon>
        <taxon>Periplaneta</taxon>
    </lineage>
</organism>
<dbReference type="EMBL" id="JAJSOF020000003">
    <property type="protein sequence ID" value="KAJ4449488.1"/>
    <property type="molecule type" value="Genomic_DNA"/>
</dbReference>
<protein>
    <submittedName>
        <fullName evidence="1">Uncharacterized protein</fullName>
    </submittedName>
</protein>
<name>A0ABQ8TS08_PERAM</name>
<keyword evidence="2" id="KW-1185">Reference proteome</keyword>
<evidence type="ECO:0000313" key="2">
    <source>
        <dbReference type="Proteomes" id="UP001148838"/>
    </source>
</evidence>
<accession>A0ABQ8TS08</accession>
<gene>
    <name evidence="1" type="ORF">ANN_00887</name>
</gene>
<comment type="caution">
    <text evidence="1">The sequence shown here is derived from an EMBL/GenBank/DDBJ whole genome shotgun (WGS) entry which is preliminary data.</text>
</comment>
<sequence>MDLREVGYDDRDWINLAQDRDRWRAYRFRERHCDDTPLAGQRQIQMERILTPVMKEWGLWEIGSKGNAQLPLRATMCSRTLSGKSVKLVEHEYPQQHRQLIPLHSTASLAQLLSRRKKTPSPKTSPRCLPVLRSSANAKAYVASQIYVRSVLQSNGLHLHLHLSCHAHRRETGRLPNAWREALDTTAWRVSSAVTGEKENVFGENFHRPPQIKIDNSKIWGPWWPMNVTTATDPSLKCYVLFNDARNCRGYISVTDVPEFYNDITEVVDSEGALTVSSATEEAGTAEFVKSELAKATGVAQSVKVLACRSEVALRRGFDSLELITWLDFFRGSPQS</sequence>